<sequence>TLGLRLRKILHFFEKRSSIKRQKSRTQKNDAKMLKICSVFVILSAAIAGTIANVSEADCTAMEQNVAGLDCTIRRICPNGKNPAEWEPLPLTKIGTVNTKITKLQTFRIPSSVPTTAHEVFVYMYIKNGWGPNSVQTFVSIFTKDSPQRQYTQYMTTHIYPQSAHTYTTENMWFPLTTDRLVYVSIQNALIGNSVSEIYVIGYR</sequence>
<protein>
    <submittedName>
        <fullName evidence="1">Uncharacterized protein</fullName>
    </submittedName>
</protein>
<dbReference type="Proteomes" id="UP001174909">
    <property type="component" value="Unassembled WGS sequence"/>
</dbReference>
<keyword evidence="2" id="KW-1185">Reference proteome</keyword>
<dbReference type="AlphaFoldDB" id="A0AA35W7J1"/>
<evidence type="ECO:0000313" key="2">
    <source>
        <dbReference type="Proteomes" id="UP001174909"/>
    </source>
</evidence>
<feature type="non-terminal residue" evidence="1">
    <location>
        <position position="204"/>
    </location>
</feature>
<organism evidence="1 2">
    <name type="scientific">Geodia barretti</name>
    <name type="common">Barrett's horny sponge</name>
    <dbReference type="NCBI Taxonomy" id="519541"/>
    <lineage>
        <taxon>Eukaryota</taxon>
        <taxon>Metazoa</taxon>
        <taxon>Porifera</taxon>
        <taxon>Demospongiae</taxon>
        <taxon>Heteroscleromorpha</taxon>
        <taxon>Tetractinellida</taxon>
        <taxon>Astrophorina</taxon>
        <taxon>Geodiidae</taxon>
        <taxon>Geodia</taxon>
    </lineage>
</organism>
<proteinExistence type="predicted"/>
<reference evidence="1" key="1">
    <citation type="submission" date="2023-03" db="EMBL/GenBank/DDBJ databases">
        <authorList>
            <person name="Steffen K."/>
            <person name="Cardenas P."/>
        </authorList>
    </citation>
    <scope>NUCLEOTIDE SEQUENCE</scope>
</reference>
<dbReference type="EMBL" id="CASHTH010001022">
    <property type="protein sequence ID" value="CAI8010224.1"/>
    <property type="molecule type" value="Genomic_DNA"/>
</dbReference>
<accession>A0AA35W7J1</accession>
<gene>
    <name evidence="1" type="ORF">GBAR_LOCUS6752</name>
</gene>
<evidence type="ECO:0000313" key="1">
    <source>
        <dbReference type="EMBL" id="CAI8010224.1"/>
    </source>
</evidence>
<name>A0AA35W7J1_GEOBA</name>
<comment type="caution">
    <text evidence="1">The sequence shown here is derived from an EMBL/GenBank/DDBJ whole genome shotgun (WGS) entry which is preliminary data.</text>
</comment>